<protein>
    <submittedName>
        <fullName evidence="5">Prohead protease/major capsid protein fusion protein</fullName>
        <ecNumber evidence="5">3.4.-.-</ecNumber>
    </submittedName>
</protein>
<keyword evidence="1" id="KW-1188">Viral release from host cell</keyword>
<proteinExistence type="predicted"/>
<sequence length="630" mass="67685">MTRAAEVRASSFDEADNTIELVFTTGAKVRRYSWSEGAYDEELVVDGGSVRLGRLNAGAPFLDTHSDYRLASVLGSVVPGSARVEKGKGYAKVVLSKRDEVRGVVQDIRDGVIRNVSVGYRYHKVEKTDGQDGDPALWRVVDWEPLEISAVPIPADPGAQVRSSGDGEELRHGFTLVAAAEPEANEDTRAIRSLAARHDIPDLAERAISAGLTLPEFRAELLGAIQQKEDTMPTQSALAVDDRVHVSGPNGGDRRGEAVANAILHRADPSTFALSDAGRDFHGMSLIELARDSLETAGVNTRGWSRIDIADRALAGATRSGGLHSTSDFPMILSAVANKTLRAGYEAAPQTFRPLVREVSAPDFKPINRLQLGEAPQLEKVNEHGEFKRGTLGEGKESYQLLTYGKIVAITRQAVVNDDLGAFTRIPRMFGVQAANLESDLVWAQIVGNPIMGDGVSLFHANHANLGTAGGISDTTIAEAFKLMRLQKGLDGKTLLNLTPSYLIVPVNVLPTAMKFLTASTPAMVATQQSNIVPEYLRTLTPISEPRLDSGFTNPATGAAIAGNSFNWFMAGDRAQIDTVEIAYLEGKRGAYTETRIGFDIDGVEVKVRLDVGAGAIDFRGFTKNPAAGL</sequence>
<dbReference type="Pfam" id="PF04586">
    <property type="entry name" value="Peptidase_S78"/>
    <property type="match status" value="1"/>
</dbReference>
<reference evidence="6" key="1">
    <citation type="journal article" date="2019" name="Int. J. Syst. Evol. Microbiol.">
        <title>The Global Catalogue of Microorganisms (GCM) 10K type strain sequencing project: providing services to taxonomists for standard genome sequencing and annotation.</title>
        <authorList>
            <consortium name="The Broad Institute Genomics Platform"/>
            <consortium name="The Broad Institute Genome Sequencing Center for Infectious Disease"/>
            <person name="Wu L."/>
            <person name="Ma J."/>
        </authorList>
    </citation>
    <scope>NUCLEOTIDE SEQUENCE [LARGE SCALE GENOMIC DNA]</scope>
    <source>
        <strain evidence="6">CGMCC 1.16326</strain>
    </source>
</reference>
<feature type="domain" description="Prohead serine protease" evidence="4">
    <location>
        <begin position="72"/>
        <end position="163"/>
    </location>
</feature>
<evidence type="ECO:0000256" key="1">
    <source>
        <dbReference type="ARBA" id="ARBA00022612"/>
    </source>
</evidence>
<accession>A0ABW0H5L6</accession>
<evidence type="ECO:0000259" key="4">
    <source>
        <dbReference type="Pfam" id="PF04586"/>
    </source>
</evidence>
<dbReference type="Pfam" id="PF25209">
    <property type="entry name" value="Phage_capsid_4"/>
    <property type="match status" value="1"/>
</dbReference>
<dbReference type="EC" id="3.4.-.-" evidence="5"/>
<comment type="caution">
    <text evidence="5">The sequence shown here is derived from an EMBL/GenBank/DDBJ whole genome shotgun (WGS) entry which is preliminary data.</text>
</comment>
<dbReference type="Proteomes" id="UP001596104">
    <property type="component" value="Unassembled WGS sequence"/>
</dbReference>
<dbReference type="NCBIfam" id="NF045541">
    <property type="entry name" value="scaf_prot_MCP2"/>
    <property type="match status" value="1"/>
</dbReference>
<keyword evidence="2 5" id="KW-0645">Protease</keyword>
<dbReference type="InterPro" id="IPR054613">
    <property type="entry name" value="Peptidase_S78_dom"/>
</dbReference>
<evidence type="ECO:0000313" key="5">
    <source>
        <dbReference type="EMBL" id="MFC5391209.1"/>
    </source>
</evidence>
<dbReference type="EMBL" id="JBHSLV010000002">
    <property type="protein sequence ID" value="MFC5391209.1"/>
    <property type="molecule type" value="Genomic_DNA"/>
</dbReference>
<gene>
    <name evidence="5" type="ORF">ACFPPC_00965</name>
</gene>
<name>A0ABW0H5L6_9HYPH</name>
<dbReference type="GO" id="GO:0006508">
    <property type="term" value="P:proteolysis"/>
    <property type="evidence" value="ECO:0007669"/>
    <property type="project" value="UniProtKB-KW"/>
</dbReference>
<evidence type="ECO:0000256" key="3">
    <source>
        <dbReference type="ARBA" id="ARBA00022801"/>
    </source>
</evidence>
<evidence type="ECO:0000256" key="2">
    <source>
        <dbReference type="ARBA" id="ARBA00022670"/>
    </source>
</evidence>
<organism evidence="5 6">
    <name type="scientific">Bosea vestrisii</name>
    <dbReference type="NCBI Taxonomy" id="151416"/>
    <lineage>
        <taxon>Bacteria</taxon>
        <taxon>Pseudomonadati</taxon>
        <taxon>Pseudomonadota</taxon>
        <taxon>Alphaproteobacteria</taxon>
        <taxon>Hyphomicrobiales</taxon>
        <taxon>Boseaceae</taxon>
        <taxon>Bosea</taxon>
    </lineage>
</organism>
<keyword evidence="3 5" id="KW-0378">Hydrolase</keyword>
<dbReference type="GO" id="GO:0008233">
    <property type="term" value="F:peptidase activity"/>
    <property type="evidence" value="ECO:0007669"/>
    <property type="project" value="UniProtKB-KW"/>
</dbReference>
<keyword evidence="6" id="KW-1185">Reference proteome</keyword>
<evidence type="ECO:0000313" key="6">
    <source>
        <dbReference type="Proteomes" id="UP001596104"/>
    </source>
</evidence>